<gene>
    <name evidence="5" type="ORF">EV681_1416</name>
</gene>
<dbReference type="GO" id="GO:0030288">
    <property type="term" value="C:outer membrane-bounded periplasmic space"/>
    <property type="evidence" value="ECO:0007669"/>
    <property type="project" value="UniProtKB-ARBA"/>
</dbReference>
<dbReference type="PANTHER" id="PTHR30290:SF38">
    <property type="entry name" value="D,D-DIPEPTIDE-BINDING PERIPLASMIC PROTEIN DDPA-RELATED"/>
    <property type="match status" value="1"/>
</dbReference>
<dbReference type="Gene3D" id="3.40.190.10">
    <property type="entry name" value="Periplasmic binding protein-like II"/>
    <property type="match status" value="1"/>
</dbReference>
<dbReference type="InterPro" id="IPR023765">
    <property type="entry name" value="SBP_5_CS"/>
</dbReference>
<dbReference type="GO" id="GO:1904680">
    <property type="term" value="F:peptide transmembrane transporter activity"/>
    <property type="evidence" value="ECO:0007669"/>
    <property type="project" value="TreeGrafter"/>
</dbReference>
<feature type="signal peptide" evidence="3">
    <location>
        <begin position="1"/>
        <end position="33"/>
    </location>
</feature>
<dbReference type="InterPro" id="IPR000914">
    <property type="entry name" value="SBP_5_dom"/>
</dbReference>
<dbReference type="Gene3D" id="3.10.105.10">
    <property type="entry name" value="Dipeptide-binding Protein, Domain 3"/>
    <property type="match status" value="1"/>
</dbReference>
<dbReference type="PANTHER" id="PTHR30290">
    <property type="entry name" value="PERIPLASMIC BINDING COMPONENT OF ABC TRANSPORTER"/>
    <property type="match status" value="1"/>
</dbReference>
<keyword evidence="6" id="KW-1185">Reference proteome</keyword>
<protein>
    <submittedName>
        <fullName evidence="5">Peptide/nickel transport system substrate-binding protein</fullName>
    </submittedName>
</protein>
<dbReference type="AlphaFoldDB" id="A0A4V2FTV6"/>
<evidence type="ECO:0000256" key="1">
    <source>
        <dbReference type="ARBA" id="ARBA00005695"/>
    </source>
</evidence>
<evidence type="ECO:0000259" key="4">
    <source>
        <dbReference type="Pfam" id="PF00496"/>
    </source>
</evidence>
<dbReference type="InterPro" id="IPR039424">
    <property type="entry name" value="SBP_5"/>
</dbReference>
<dbReference type="RefSeq" id="WP_130303589.1">
    <property type="nucleotide sequence ID" value="NZ_SHKO01000001.1"/>
</dbReference>
<dbReference type="PIRSF" id="PIRSF002741">
    <property type="entry name" value="MppA"/>
    <property type="match status" value="1"/>
</dbReference>
<dbReference type="CDD" id="cd08502">
    <property type="entry name" value="PBP2_NikA_DppA_OppA_like_16"/>
    <property type="match status" value="1"/>
</dbReference>
<name>A0A4V2FTV6_9BURK</name>
<evidence type="ECO:0000313" key="6">
    <source>
        <dbReference type="Proteomes" id="UP000293398"/>
    </source>
</evidence>
<evidence type="ECO:0000256" key="2">
    <source>
        <dbReference type="ARBA" id="ARBA00022729"/>
    </source>
</evidence>
<dbReference type="Gene3D" id="3.90.76.10">
    <property type="entry name" value="Dipeptide-binding Protein, Domain 1"/>
    <property type="match status" value="1"/>
</dbReference>
<dbReference type="OrthoDB" id="9801799at2"/>
<comment type="caution">
    <text evidence="5">The sequence shown here is derived from an EMBL/GenBank/DDBJ whole genome shotgun (WGS) entry which is preliminary data.</text>
</comment>
<dbReference type="EMBL" id="SHKO01000001">
    <property type="protein sequence ID" value="RZT99625.1"/>
    <property type="molecule type" value="Genomic_DNA"/>
</dbReference>
<evidence type="ECO:0000256" key="3">
    <source>
        <dbReference type="SAM" id="SignalP"/>
    </source>
</evidence>
<dbReference type="SUPFAM" id="SSF53850">
    <property type="entry name" value="Periplasmic binding protein-like II"/>
    <property type="match status" value="1"/>
</dbReference>
<dbReference type="GO" id="GO:0043190">
    <property type="term" value="C:ATP-binding cassette (ABC) transporter complex"/>
    <property type="evidence" value="ECO:0007669"/>
    <property type="project" value="InterPro"/>
</dbReference>
<accession>A0A4V2FTV6</accession>
<organism evidence="5 6">
    <name type="scientific">Advenella incenata</name>
    <dbReference type="NCBI Taxonomy" id="267800"/>
    <lineage>
        <taxon>Bacteria</taxon>
        <taxon>Pseudomonadati</taxon>
        <taxon>Pseudomonadota</taxon>
        <taxon>Betaproteobacteria</taxon>
        <taxon>Burkholderiales</taxon>
        <taxon>Alcaligenaceae</taxon>
    </lineage>
</organism>
<sequence length="532" mass="58458">MSFKLSSFFTAPALALGATCAAFSFLLASAATAQTVTTVMQSGLRVTDPVLTTAYITRDHGYMIYDTLVGLNANFEVKPQMADWKVSADAKVYTFTLRDGLKWHDGASVVADDCVTSIKRWAQKDSIGMVLMPMIAEMKVLDEKSFQIVLKGPTDLLLQGLAKLSSRPAFMMPKRIAETPATQPIKEYIGSGPFKFVNSEFQPGLKVVYEKNKAYVPRKEPVNWTAGGKVVNVDRVQWISMPDQMTAINALMNDEIDYIQQVPFDLLPMLEGNKDIKATVVDKLGNWGYYRFNHLQPPFNNKLIRQAAMYAIGQKEILSAMIGNPDYYKTCAAILGCGTPYANAYGEDIVVPSNIEKARQLLKEAKYDNTPVVIMHPTDIAMLSAPPVVIAAALRKAGFNVQLKAMDWQTLVALRENKKPASDGGWSLYSTYSTLATSGDPFSNGTVSAPGASGWSGWPSVPEIEALRMKFARATVPADRKQITEQIQKLAIDEGVIGPMGQFVVPAAYNNRLSGVLDSPITVFWNMKKAEE</sequence>
<dbReference type="Proteomes" id="UP000293398">
    <property type="component" value="Unassembled WGS sequence"/>
</dbReference>
<dbReference type="PROSITE" id="PS01040">
    <property type="entry name" value="SBP_BACTERIAL_5"/>
    <property type="match status" value="1"/>
</dbReference>
<proteinExistence type="inferred from homology"/>
<dbReference type="GO" id="GO:0015833">
    <property type="term" value="P:peptide transport"/>
    <property type="evidence" value="ECO:0007669"/>
    <property type="project" value="TreeGrafter"/>
</dbReference>
<dbReference type="InterPro" id="IPR030678">
    <property type="entry name" value="Peptide/Ni-bd"/>
</dbReference>
<comment type="similarity">
    <text evidence="1">Belongs to the bacterial solute-binding protein 5 family.</text>
</comment>
<feature type="domain" description="Solute-binding protein family 5" evidence="4">
    <location>
        <begin position="77"/>
        <end position="436"/>
    </location>
</feature>
<dbReference type="Pfam" id="PF00496">
    <property type="entry name" value="SBP_bac_5"/>
    <property type="match status" value="1"/>
</dbReference>
<keyword evidence="2 3" id="KW-0732">Signal</keyword>
<reference evidence="5 6" key="1">
    <citation type="submission" date="2019-02" db="EMBL/GenBank/DDBJ databases">
        <title>Genomic Encyclopedia of Type Strains, Phase IV (KMG-IV): sequencing the most valuable type-strain genomes for metagenomic binning, comparative biology and taxonomic classification.</title>
        <authorList>
            <person name="Goeker M."/>
        </authorList>
    </citation>
    <scope>NUCLEOTIDE SEQUENCE [LARGE SCALE GENOMIC DNA]</scope>
    <source>
        <strain evidence="5 6">DSM 23814</strain>
    </source>
</reference>
<feature type="chain" id="PRO_5020494839" evidence="3">
    <location>
        <begin position="34"/>
        <end position="532"/>
    </location>
</feature>
<evidence type="ECO:0000313" key="5">
    <source>
        <dbReference type="EMBL" id="RZT99625.1"/>
    </source>
</evidence>